<feature type="region of interest" description="Disordered" evidence="1">
    <location>
        <begin position="1"/>
        <end position="45"/>
    </location>
</feature>
<feature type="compositionally biased region" description="Polar residues" evidence="1">
    <location>
        <begin position="10"/>
        <end position="23"/>
    </location>
</feature>
<protein>
    <submittedName>
        <fullName evidence="2">Uncharacterized protein</fullName>
    </submittedName>
</protein>
<reference evidence="2" key="1">
    <citation type="submission" date="2014-05" db="EMBL/GenBank/DDBJ databases">
        <title>The transcriptome of the halophilic microalga Tetraselmis sp. GSL018 isolated from the Great Salt Lake, Utah.</title>
        <authorList>
            <person name="Jinkerson R.E."/>
            <person name="D'Adamo S."/>
            <person name="Posewitz M.C."/>
        </authorList>
    </citation>
    <scope>NUCLEOTIDE SEQUENCE</scope>
    <source>
        <strain evidence="2">GSL018</strain>
    </source>
</reference>
<name>A0A061RGC6_9CHLO</name>
<evidence type="ECO:0000256" key="1">
    <source>
        <dbReference type="SAM" id="MobiDB-lite"/>
    </source>
</evidence>
<evidence type="ECO:0000313" key="2">
    <source>
        <dbReference type="EMBL" id="JAC69695.1"/>
    </source>
</evidence>
<dbReference type="EMBL" id="GBEZ01016562">
    <property type="protein sequence ID" value="JAC69695.1"/>
    <property type="molecule type" value="Transcribed_RNA"/>
</dbReference>
<proteinExistence type="predicted"/>
<gene>
    <name evidence="2" type="ORF">TSPGSL018_5761</name>
</gene>
<organism evidence="2">
    <name type="scientific">Tetraselmis sp. GSL018</name>
    <dbReference type="NCBI Taxonomy" id="582737"/>
    <lineage>
        <taxon>Eukaryota</taxon>
        <taxon>Viridiplantae</taxon>
        <taxon>Chlorophyta</taxon>
        <taxon>core chlorophytes</taxon>
        <taxon>Chlorodendrophyceae</taxon>
        <taxon>Chlorodendrales</taxon>
        <taxon>Chlorodendraceae</taxon>
        <taxon>Tetraselmis</taxon>
    </lineage>
</organism>
<accession>A0A061RGC6</accession>
<sequence>MSAQFGGVGISSNSNFNRQTTPISSLVSSRTRRSRRPVADSTDPVPIFPGRKARTEYFLRMSFRGFYGYGFRERDDGSARLFKFVQFTVCQLTFKISKKIRKIMSCSLPGSAKTK</sequence>
<dbReference type="AlphaFoldDB" id="A0A061RGC6"/>